<organism>
    <name type="scientific">Ixodes scapularis</name>
    <name type="common">Black-legged tick</name>
    <name type="synonym">Deer tick</name>
    <dbReference type="NCBI Taxonomy" id="6945"/>
    <lineage>
        <taxon>Eukaryota</taxon>
        <taxon>Metazoa</taxon>
        <taxon>Ecdysozoa</taxon>
        <taxon>Arthropoda</taxon>
        <taxon>Chelicerata</taxon>
        <taxon>Arachnida</taxon>
        <taxon>Acari</taxon>
        <taxon>Parasitiformes</taxon>
        <taxon>Ixodida</taxon>
        <taxon>Ixodoidea</taxon>
        <taxon>Ixodidae</taxon>
        <taxon>Ixodinae</taxon>
        <taxon>Ixodes</taxon>
    </lineage>
</organism>
<keyword evidence="3" id="KW-1185">Reference proteome</keyword>
<dbReference type="EMBL" id="DS618020">
    <property type="protein sequence ID" value="EEC00552.1"/>
    <property type="molecule type" value="Genomic_DNA"/>
</dbReference>
<name>B7P1T0_IXOSC</name>
<reference evidence="2" key="2">
    <citation type="submission" date="2020-05" db="UniProtKB">
        <authorList>
            <consortium name="EnsemblMetazoa"/>
        </authorList>
    </citation>
    <scope>IDENTIFICATION</scope>
    <source>
        <strain evidence="2">wikel</strain>
    </source>
</reference>
<dbReference type="EnsemblMetazoa" id="ISCW001267-RA">
    <property type="protein sequence ID" value="ISCW001267-PA"/>
    <property type="gene ID" value="ISCW001267"/>
</dbReference>
<evidence type="ECO:0000313" key="1">
    <source>
        <dbReference type="EMBL" id="EEC00552.1"/>
    </source>
</evidence>
<accession>B7P1T0</accession>
<dbReference type="VEuPathDB" id="VectorBase:ISCI001267"/>
<evidence type="ECO:0000313" key="2">
    <source>
        <dbReference type="EnsemblMetazoa" id="ISCW001267-PA"/>
    </source>
</evidence>
<dbReference type="AlphaFoldDB" id="B7P1T0"/>
<reference evidence="1 3" key="1">
    <citation type="submission" date="2008-03" db="EMBL/GenBank/DDBJ databases">
        <title>Annotation of Ixodes scapularis.</title>
        <authorList>
            <consortium name="Ixodes scapularis Genome Project Consortium"/>
            <person name="Caler E."/>
            <person name="Hannick L.I."/>
            <person name="Bidwell S."/>
            <person name="Joardar V."/>
            <person name="Thiagarajan M."/>
            <person name="Amedeo P."/>
            <person name="Galinsky K.J."/>
            <person name="Schobel S."/>
            <person name="Inman J."/>
            <person name="Hostetler J."/>
            <person name="Miller J."/>
            <person name="Hammond M."/>
            <person name="Megy K."/>
            <person name="Lawson D."/>
            <person name="Kodira C."/>
            <person name="Sutton G."/>
            <person name="Meyer J."/>
            <person name="Hill C.A."/>
            <person name="Birren B."/>
            <person name="Nene V."/>
            <person name="Collins F."/>
            <person name="Alarcon-Chaidez F."/>
            <person name="Wikel S."/>
            <person name="Strausberg R."/>
        </authorList>
    </citation>
    <scope>NUCLEOTIDE SEQUENCE [LARGE SCALE GENOMIC DNA]</scope>
    <source>
        <strain evidence="3">Wikel</strain>
        <strain evidence="1">Wikel colony</strain>
    </source>
</reference>
<gene>
    <name evidence="1" type="ORF">IscW_ISCW001267</name>
</gene>
<dbReference type="PaxDb" id="6945-B7P1T0"/>
<dbReference type="HOGENOM" id="CLU_2963313_0_0_1"/>
<dbReference type="EMBL" id="ABJB010773506">
    <property type="status" value="NOT_ANNOTATED_CDS"/>
    <property type="molecule type" value="Genomic_DNA"/>
</dbReference>
<sequence>MTSTCEDATRAPLYWHTCSTRTKIPNLVSFFCSSNHLWLFLINAGQEKTPRLSFLLPFK</sequence>
<protein>
    <submittedName>
        <fullName evidence="1 2">Uncharacterized protein</fullName>
    </submittedName>
</protein>
<evidence type="ECO:0000313" key="3">
    <source>
        <dbReference type="Proteomes" id="UP000001555"/>
    </source>
</evidence>
<dbReference type="VEuPathDB" id="VectorBase:ISCW001267"/>
<proteinExistence type="predicted"/>
<dbReference type="InParanoid" id="B7P1T0"/>
<dbReference type="Proteomes" id="UP000001555">
    <property type="component" value="Unassembled WGS sequence"/>
</dbReference>